<feature type="transmembrane region" description="Helical" evidence="1">
    <location>
        <begin position="15"/>
        <end position="39"/>
    </location>
</feature>
<feature type="transmembrane region" description="Helical" evidence="1">
    <location>
        <begin position="196"/>
        <end position="217"/>
    </location>
</feature>
<protein>
    <submittedName>
        <fullName evidence="3">Integral membrane protein</fullName>
    </submittedName>
</protein>
<comment type="caution">
    <text evidence="3">The sequence shown here is derived from an EMBL/GenBank/DDBJ whole genome shotgun (WGS) entry which is preliminary data.</text>
</comment>
<dbReference type="AlphaFoldDB" id="A0A9P9DU11"/>
<proteinExistence type="predicted"/>
<dbReference type="PANTHER" id="PTHR37013:SF7">
    <property type="entry name" value="INTEGRAL MEMBRANE PROTEIN"/>
    <property type="match status" value="1"/>
</dbReference>
<accession>A0A9P9DU11</accession>
<evidence type="ECO:0000259" key="2">
    <source>
        <dbReference type="Pfam" id="PF24802"/>
    </source>
</evidence>
<keyword evidence="4" id="KW-1185">Reference proteome</keyword>
<feature type="transmembrane region" description="Helical" evidence="1">
    <location>
        <begin position="111"/>
        <end position="136"/>
    </location>
</feature>
<sequence length="287" mass="31826">MLTFGQASESSPSVAYFFAGCIGATLYNAVEIIVLIFATFKKYAGWYFWSLLVASLGLIATTTGFSTYFFDITSNKFLQSAVTIAGWWAFIVGQSLVLWSRLHLVLQSRLILRGVLAMIMVNAIVLLIPTTVLSLGNDVDPIPEPFTRGYGIMENIQITVFCVQEFIISGLYIWATVKLLAYTAERRKRRLMAELITMNVVLVLMDFVLMGVQYAGFRILQIVLKCFVYSMKLKFELAVLGRLTTFVQDQVPVSSMDASGIATSSYQDPAISKRASDVCVRASSSQA</sequence>
<name>A0A9P9DU11_9HYPO</name>
<dbReference type="InterPro" id="IPR056120">
    <property type="entry name" value="DUF7703"/>
</dbReference>
<reference evidence="3" key="1">
    <citation type="journal article" date="2021" name="Nat. Commun.">
        <title>Genetic determinants of endophytism in the Arabidopsis root mycobiome.</title>
        <authorList>
            <person name="Mesny F."/>
            <person name="Miyauchi S."/>
            <person name="Thiergart T."/>
            <person name="Pickel B."/>
            <person name="Atanasova L."/>
            <person name="Karlsson M."/>
            <person name="Huettel B."/>
            <person name="Barry K.W."/>
            <person name="Haridas S."/>
            <person name="Chen C."/>
            <person name="Bauer D."/>
            <person name="Andreopoulos W."/>
            <person name="Pangilinan J."/>
            <person name="LaButti K."/>
            <person name="Riley R."/>
            <person name="Lipzen A."/>
            <person name="Clum A."/>
            <person name="Drula E."/>
            <person name="Henrissat B."/>
            <person name="Kohler A."/>
            <person name="Grigoriev I.V."/>
            <person name="Martin F.M."/>
            <person name="Hacquard S."/>
        </authorList>
    </citation>
    <scope>NUCLEOTIDE SEQUENCE</scope>
    <source>
        <strain evidence="3">MPI-CAGE-AT-0021</strain>
    </source>
</reference>
<organism evidence="3 4">
    <name type="scientific">Dactylonectria estremocensis</name>
    <dbReference type="NCBI Taxonomy" id="1079267"/>
    <lineage>
        <taxon>Eukaryota</taxon>
        <taxon>Fungi</taxon>
        <taxon>Dikarya</taxon>
        <taxon>Ascomycota</taxon>
        <taxon>Pezizomycotina</taxon>
        <taxon>Sordariomycetes</taxon>
        <taxon>Hypocreomycetidae</taxon>
        <taxon>Hypocreales</taxon>
        <taxon>Nectriaceae</taxon>
        <taxon>Dactylonectria</taxon>
    </lineage>
</organism>
<dbReference type="EMBL" id="JAGMUU010000024">
    <property type="protein sequence ID" value="KAH7125007.1"/>
    <property type="molecule type" value="Genomic_DNA"/>
</dbReference>
<feature type="transmembrane region" description="Helical" evidence="1">
    <location>
        <begin position="77"/>
        <end position="99"/>
    </location>
</feature>
<keyword evidence="1" id="KW-0472">Membrane</keyword>
<dbReference type="OrthoDB" id="405906at2759"/>
<feature type="transmembrane region" description="Helical" evidence="1">
    <location>
        <begin position="156"/>
        <end position="175"/>
    </location>
</feature>
<evidence type="ECO:0000256" key="1">
    <source>
        <dbReference type="SAM" id="Phobius"/>
    </source>
</evidence>
<keyword evidence="1" id="KW-1133">Transmembrane helix</keyword>
<dbReference type="PANTHER" id="PTHR37013">
    <property type="entry name" value="INTEGRAL MEMBRANE PROTEIN (AFU_ORTHOLOGUE AFUA_1G05950)-RELATED"/>
    <property type="match status" value="1"/>
</dbReference>
<evidence type="ECO:0000313" key="4">
    <source>
        <dbReference type="Proteomes" id="UP000717696"/>
    </source>
</evidence>
<evidence type="ECO:0000313" key="3">
    <source>
        <dbReference type="EMBL" id="KAH7125007.1"/>
    </source>
</evidence>
<gene>
    <name evidence="3" type="ORF">B0J13DRAFT_647120</name>
</gene>
<dbReference type="Proteomes" id="UP000717696">
    <property type="component" value="Unassembled WGS sequence"/>
</dbReference>
<dbReference type="Pfam" id="PF24802">
    <property type="entry name" value="DUF7703"/>
    <property type="match status" value="1"/>
</dbReference>
<keyword evidence="1" id="KW-0812">Transmembrane</keyword>
<feature type="domain" description="DUF7703" evidence="2">
    <location>
        <begin position="23"/>
        <end position="248"/>
    </location>
</feature>
<feature type="transmembrane region" description="Helical" evidence="1">
    <location>
        <begin position="46"/>
        <end position="65"/>
    </location>
</feature>